<evidence type="ECO:0000256" key="2">
    <source>
        <dbReference type="SAM" id="SignalP"/>
    </source>
</evidence>
<reference evidence="4" key="2">
    <citation type="submission" date="2020-09" db="EMBL/GenBank/DDBJ databases">
        <authorList>
            <person name="Sun Q."/>
            <person name="Ohkuma M."/>
        </authorList>
    </citation>
    <scope>NUCLEOTIDE SEQUENCE</scope>
    <source>
        <strain evidence="4">JCM 18487</strain>
    </source>
</reference>
<keyword evidence="4" id="KW-0675">Receptor</keyword>
<dbReference type="Proteomes" id="UP000637695">
    <property type="component" value="Unassembled WGS sequence"/>
</dbReference>
<feature type="domain" description="Fe/B12 periplasmic-binding" evidence="3">
    <location>
        <begin position="65"/>
        <end position="318"/>
    </location>
</feature>
<evidence type="ECO:0000256" key="1">
    <source>
        <dbReference type="ARBA" id="ARBA00008814"/>
    </source>
</evidence>
<organism evidence="4 5">
    <name type="scientific">Alicyclobacillus cellulosilyticus</name>
    <dbReference type="NCBI Taxonomy" id="1003997"/>
    <lineage>
        <taxon>Bacteria</taxon>
        <taxon>Bacillati</taxon>
        <taxon>Bacillota</taxon>
        <taxon>Bacilli</taxon>
        <taxon>Bacillales</taxon>
        <taxon>Alicyclobacillaceae</taxon>
        <taxon>Alicyclobacillus</taxon>
    </lineage>
</organism>
<dbReference type="Gene3D" id="3.40.50.1980">
    <property type="entry name" value="Nitrogenase molybdenum iron protein domain"/>
    <property type="match status" value="2"/>
</dbReference>
<keyword evidence="2" id="KW-0732">Signal</keyword>
<reference evidence="4" key="1">
    <citation type="journal article" date="2014" name="Int. J. Syst. Evol. Microbiol.">
        <title>Complete genome sequence of Corynebacterium casei LMG S-19264T (=DSM 44701T), isolated from a smear-ripened cheese.</title>
        <authorList>
            <consortium name="US DOE Joint Genome Institute (JGI-PGF)"/>
            <person name="Walter F."/>
            <person name="Albersmeier A."/>
            <person name="Kalinowski J."/>
            <person name="Ruckert C."/>
        </authorList>
    </citation>
    <scope>NUCLEOTIDE SEQUENCE</scope>
    <source>
        <strain evidence="4">JCM 18487</strain>
    </source>
</reference>
<dbReference type="EMBL" id="BMOY01000005">
    <property type="protein sequence ID" value="GGI98592.1"/>
    <property type="molecule type" value="Genomic_DNA"/>
</dbReference>
<dbReference type="GO" id="GO:0071281">
    <property type="term" value="P:cellular response to iron ion"/>
    <property type="evidence" value="ECO:0007669"/>
    <property type="project" value="TreeGrafter"/>
</dbReference>
<dbReference type="SUPFAM" id="SSF53807">
    <property type="entry name" value="Helical backbone' metal receptor"/>
    <property type="match status" value="1"/>
</dbReference>
<dbReference type="PROSITE" id="PS50983">
    <property type="entry name" value="FE_B12_PBP"/>
    <property type="match status" value="1"/>
</dbReference>
<dbReference type="Pfam" id="PF01497">
    <property type="entry name" value="Peripla_BP_2"/>
    <property type="match status" value="1"/>
</dbReference>
<evidence type="ECO:0000313" key="5">
    <source>
        <dbReference type="Proteomes" id="UP000637695"/>
    </source>
</evidence>
<dbReference type="AlphaFoldDB" id="A0A917K573"/>
<keyword evidence="5" id="KW-1185">Reference proteome</keyword>
<feature type="signal peptide" evidence="2">
    <location>
        <begin position="1"/>
        <end position="25"/>
    </location>
</feature>
<accession>A0A917K573</accession>
<name>A0A917K573_9BACL</name>
<comment type="similarity">
    <text evidence="1">Belongs to the bacterial solute-binding protein 8 family.</text>
</comment>
<dbReference type="RefSeq" id="WP_188880966.1">
    <property type="nucleotide sequence ID" value="NZ_BMOY01000005.1"/>
</dbReference>
<feature type="chain" id="PRO_5037895175" evidence="2">
    <location>
        <begin position="26"/>
        <end position="324"/>
    </location>
</feature>
<dbReference type="PANTHER" id="PTHR30535:SF34">
    <property type="entry name" value="MOLYBDATE-BINDING PROTEIN MOLA"/>
    <property type="match status" value="1"/>
</dbReference>
<gene>
    <name evidence="4" type="ORF">GCM10010885_05120</name>
</gene>
<proteinExistence type="inferred from homology"/>
<protein>
    <submittedName>
        <fullName evidence="4">Hemin receptor</fullName>
    </submittedName>
</protein>
<evidence type="ECO:0000313" key="4">
    <source>
        <dbReference type="EMBL" id="GGI98592.1"/>
    </source>
</evidence>
<comment type="caution">
    <text evidence="4">The sequence shown here is derived from an EMBL/GenBank/DDBJ whole genome shotgun (WGS) entry which is preliminary data.</text>
</comment>
<dbReference type="InterPro" id="IPR002491">
    <property type="entry name" value="ABC_transptr_periplasmic_BD"/>
</dbReference>
<evidence type="ECO:0000259" key="3">
    <source>
        <dbReference type="PROSITE" id="PS50983"/>
    </source>
</evidence>
<dbReference type="PANTHER" id="PTHR30535">
    <property type="entry name" value="VITAMIN B12-BINDING PROTEIN"/>
    <property type="match status" value="1"/>
</dbReference>
<sequence length="324" mass="34671">MPRRKWMVAAVVLAGVMSLAPVVSAHNQQPAGRVTQKTQQRAALFPVTLKDDAGHTVTVRKMPHHIASVTEGTDEILSALVPKQDIALVTTAASDPAYSNVVSWAKGLPAIAEADAERILAVHPDLVLLASYTKPGVVDQIEQTGVPAYEFANFNSIADIERNIQVVGKLTGHEDKASAVVARMNNLLAQIARAVQQVSKGKPKPRVLDYSSWGYVAGAGTTVDDIITHAGAVNAAAGIKGWQKVTEEEIVKLNPDVIIVSSDEKGFVAKLLNDDALSGVRAIAHGRVYYIKSADLSSVSQYIVDGVRDVAHRLYPAAKLPQPW</sequence>
<dbReference type="InterPro" id="IPR050902">
    <property type="entry name" value="ABC_Transporter_SBP"/>
</dbReference>